<comment type="caution">
    <text evidence="2">The sequence shown here is derived from an EMBL/GenBank/DDBJ whole genome shotgun (WGS) entry which is preliminary data.</text>
</comment>
<dbReference type="PANTHER" id="PTHR46741:SF2">
    <property type="entry name" value="RIBOSOMAL PROTEIN L34AE"/>
    <property type="match status" value="1"/>
</dbReference>
<protein>
    <submittedName>
        <fullName evidence="2">Uncharacterized protein</fullName>
    </submittedName>
</protein>
<dbReference type="PANTHER" id="PTHR46741">
    <property type="entry name" value="OS09G0413600 PROTEIN"/>
    <property type="match status" value="1"/>
</dbReference>
<evidence type="ECO:0000313" key="3">
    <source>
        <dbReference type="Proteomes" id="UP000639772"/>
    </source>
</evidence>
<evidence type="ECO:0000256" key="1">
    <source>
        <dbReference type="SAM" id="Phobius"/>
    </source>
</evidence>
<evidence type="ECO:0000313" key="2">
    <source>
        <dbReference type="EMBL" id="KAG0482681.1"/>
    </source>
</evidence>
<feature type="transmembrane region" description="Helical" evidence="1">
    <location>
        <begin position="31"/>
        <end position="52"/>
    </location>
</feature>
<name>A0A835V4E0_VANPL</name>
<proteinExistence type="predicted"/>
<keyword evidence="1" id="KW-0812">Transmembrane</keyword>
<gene>
    <name evidence="2" type="ORF">HPP92_010765</name>
</gene>
<dbReference type="EMBL" id="JADCNM010000005">
    <property type="protein sequence ID" value="KAG0482681.1"/>
    <property type="molecule type" value="Genomic_DNA"/>
</dbReference>
<dbReference type="Proteomes" id="UP000639772">
    <property type="component" value="Unassembled WGS sequence"/>
</dbReference>
<accession>A0A835V4E0</accession>
<reference evidence="2 3" key="1">
    <citation type="journal article" date="2020" name="Nat. Food">
        <title>A phased Vanilla planifolia genome enables genetic improvement of flavour and production.</title>
        <authorList>
            <person name="Hasing T."/>
            <person name="Tang H."/>
            <person name="Brym M."/>
            <person name="Khazi F."/>
            <person name="Huang T."/>
            <person name="Chambers A.H."/>
        </authorList>
    </citation>
    <scope>NUCLEOTIDE SEQUENCE [LARGE SCALE GENOMIC DNA]</scope>
    <source>
        <tissue evidence="2">Leaf</tissue>
    </source>
</reference>
<sequence>MGNNKVSAFDTHLGLLDRKPVDGNTYSKMLYFTRSCLLLLANSLLLFFRFIARQVFRIKKTAGPRRDETSGSELRDWKPLMEENNERRMPMFSFKYQNPNQNLAEKAIVDEEEEKDLVVDGTPDTTIKANETHMTSADIHNYRFSPEKDFSGFIEEQEAMTFGVHESFSGFEEDNNFEEGDLGIGFLSAEDFLKPKVKSISEGDAKSDEFWRWGSLQSSGDLEEVRNLKCRLFGEKSNSMCSETTSASDREVKFNSDGFSVVIEPRSPSIEAIQNAKRWYAKRGVYMKNYYHSTKNNVSLLTLSPCRFKLSGKNNINGKVGTGMLESHQNFKCISTSSGAASILNANVCWPGSKYEHC</sequence>
<keyword evidence="1" id="KW-1133">Transmembrane helix</keyword>
<keyword evidence="1" id="KW-0472">Membrane</keyword>
<dbReference type="AlphaFoldDB" id="A0A835V4E0"/>
<organism evidence="2 3">
    <name type="scientific">Vanilla planifolia</name>
    <name type="common">Vanilla</name>
    <dbReference type="NCBI Taxonomy" id="51239"/>
    <lineage>
        <taxon>Eukaryota</taxon>
        <taxon>Viridiplantae</taxon>
        <taxon>Streptophyta</taxon>
        <taxon>Embryophyta</taxon>
        <taxon>Tracheophyta</taxon>
        <taxon>Spermatophyta</taxon>
        <taxon>Magnoliopsida</taxon>
        <taxon>Liliopsida</taxon>
        <taxon>Asparagales</taxon>
        <taxon>Orchidaceae</taxon>
        <taxon>Vanilloideae</taxon>
        <taxon>Vanilleae</taxon>
        <taxon>Vanilla</taxon>
    </lineage>
</organism>